<dbReference type="SMART" id="SM00448">
    <property type="entry name" value="REC"/>
    <property type="match status" value="1"/>
</dbReference>
<dbReference type="InterPro" id="IPR018060">
    <property type="entry name" value="HTH_AraC"/>
</dbReference>
<dbReference type="Proteomes" id="UP000315377">
    <property type="component" value="Chromosome"/>
</dbReference>
<dbReference type="GeneID" id="76998667"/>
<protein>
    <submittedName>
        <fullName evidence="9">Response regulator</fullName>
    </submittedName>
</protein>
<organism evidence="9 10">
    <name type="scientific">Paenibacillus thiaminolyticus</name>
    <name type="common">Bacillus thiaminolyticus</name>
    <dbReference type="NCBI Taxonomy" id="49283"/>
    <lineage>
        <taxon>Bacteria</taxon>
        <taxon>Bacillati</taxon>
        <taxon>Bacillota</taxon>
        <taxon>Bacilli</taxon>
        <taxon>Bacillales</taxon>
        <taxon>Paenibacillaceae</taxon>
        <taxon>Paenibacillus</taxon>
    </lineage>
</organism>
<reference evidence="8 11" key="2">
    <citation type="submission" date="2022-05" db="EMBL/GenBank/DDBJ databases">
        <title>Genome Sequencing of Bee-Associated Microbes.</title>
        <authorList>
            <person name="Dunlap C."/>
        </authorList>
    </citation>
    <scope>NUCLEOTIDE SEQUENCE [LARGE SCALE GENOMIC DNA]</scope>
    <source>
        <strain evidence="8 11">NRRL B-14613</strain>
    </source>
</reference>
<evidence type="ECO:0000259" key="7">
    <source>
        <dbReference type="PROSITE" id="PS50110"/>
    </source>
</evidence>
<evidence type="ECO:0000256" key="3">
    <source>
        <dbReference type="ARBA" id="ARBA00023163"/>
    </source>
</evidence>
<keyword evidence="1" id="KW-0805">Transcription regulation</keyword>
<evidence type="ECO:0000313" key="11">
    <source>
        <dbReference type="Proteomes" id="UP001209276"/>
    </source>
</evidence>
<dbReference type="Pfam" id="PF00072">
    <property type="entry name" value="Response_reg"/>
    <property type="match status" value="1"/>
</dbReference>
<evidence type="ECO:0000256" key="1">
    <source>
        <dbReference type="ARBA" id="ARBA00023015"/>
    </source>
</evidence>
<evidence type="ECO:0000313" key="10">
    <source>
        <dbReference type="Proteomes" id="UP000315377"/>
    </source>
</evidence>
<dbReference type="GO" id="GO:0000160">
    <property type="term" value="P:phosphorelay signal transduction system"/>
    <property type="evidence" value="ECO:0007669"/>
    <property type="project" value="InterPro"/>
</dbReference>
<dbReference type="InterPro" id="IPR001789">
    <property type="entry name" value="Sig_transdc_resp-reg_receiver"/>
</dbReference>
<evidence type="ECO:0000313" key="9">
    <source>
        <dbReference type="EMBL" id="QDM45880.1"/>
    </source>
</evidence>
<evidence type="ECO:0000256" key="2">
    <source>
        <dbReference type="ARBA" id="ARBA00023125"/>
    </source>
</evidence>
<dbReference type="SUPFAM" id="SSF52172">
    <property type="entry name" value="CheY-like"/>
    <property type="match status" value="1"/>
</dbReference>
<dbReference type="PROSITE" id="PS50110">
    <property type="entry name" value="RESPONSE_REGULATORY"/>
    <property type="match status" value="1"/>
</dbReference>
<dbReference type="CDD" id="cd17536">
    <property type="entry name" value="REC_YesN-like"/>
    <property type="match status" value="1"/>
</dbReference>
<dbReference type="Proteomes" id="UP001209276">
    <property type="component" value="Unassembled WGS sequence"/>
</dbReference>
<dbReference type="Pfam" id="PF12833">
    <property type="entry name" value="HTH_18"/>
    <property type="match status" value="1"/>
</dbReference>
<keyword evidence="3" id="KW-0804">Transcription</keyword>
<dbReference type="SMART" id="SM00342">
    <property type="entry name" value="HTH_ARAC"/>
    <property type="match status" value="1"/>
</dbReference>
<keyword evidence="5" id="KW-0175">Coiled coil</keyword>
<reference evidence="9 10" key="1">
    <citation type="submission" date="2019-07" db="EMBL/GenBank/DDBJ databases">
        <title>Paenibacillus thiaminolyticus NRRL B-4156.</title>
        <authorList>
            <person name="Hehnly C."/>
            <person name="Zhang L."/>
        </authorList>
    </citation>
    <scope>NUCLEOTIDE SEQUENCE [LARGE SCALE GENOMIC DNA]</scope>
    <source>
        <strain evidence="9 10">NRRL B-4156</strain>
    </source>
</reference>
<feature type="modified residue" description="4-aspartylphosphate" evidence="4">
    <location>
        <position position="55"/>
    </location>
</feature>
<keyword evidence="11" id="KW-1185">Reference proteome</keyword>
<keyword evidence="2" id="KW-0238">DNA-binding</keyword>
<dbReference type="PANTHER" id="PTHR43280:SF10">
    <property type="entry name" value="REGULATORY PROTEIN POCR"/>
    <property type="match status" value="1"/>
</dbReference>
<name>A0AAP9DWV8_PANTH</name>
<dbReference type="Gene3D" id="1.10.10.60">
    <property type="entry name" value="Homeodomain-like"/>
    <property type="match status" value="2"/>
</dbReference>
<dbReference type="InterPro" id="IPR009057">
    <property type="entry name" value="Homeodomain-like_sf"/>
</dbReference>
<dbReference type="AlphaFoldDB" id="A0AAP9DWV8"/>
<proteinExistence type="predicted"/>
<feature type="coiled-coil region" evidence="5">
    <location>
        <begin position="116"/>
        <end position="150"/>
    </location>
</feature>
<dbReference type="InterPro" id="IPR011006">
    <property type="entry name" value="CheY-like_superfamily"/>
</dbReference>
<evidence type="ECO:0000259" key="6">
    <source>
        <dbReference type="PROSITE" id="PS01124"/>
    </source>
</evidence>
<keyword evidence="4" id="KW-0597">Phosphoprotein</keyword>
<feature type="domain" description="HTH araC/xylS-type" evidence="6">
    <location>
        <begin position="447"/>
        <end position="545"/>
    </location>
</feature>
<evidence type="ECO:0000256" key="5">
    <source>
        <dbReference type="SAM" id="Coils"/>
    </source>
</evidence>
<dbReference type="SUPFAM" id="SSF46689">
    <property type="entry name" value="Homeodomain-like"/>
    <property type="match status" value="2"/>
</dbReference>
<dbReference type="PANTHER" id="PTHR43280">
    <property type="entry name" value="ARAC-FAMILY TRANSCRIPTIONAL REGULATOR"/>
    <property type="match status" value="1"/>
</dbReference>
<sequence length="555" mass="63982">MRRLLIVDDLPIIVDGLLELFQTTKHLELEVMKAYSVDEALQIMRSHRVDIVISDIKMPGLEGIELLQIIQEDWPACKVIFLTGYNDFHYIRSAMAYGGFDYILKVESDDKIISSVERAMAKLDEEGDQLRMLERANERARQALPLLQKEYIWELLQGKQETPAERARHLRELGIPLQAERPILLLLGRVDTWKESFTPLDKALLLYGVQNIAEEYAASQMQCYSCVCDNSRIVWLLQPRDAGSSEAAAWQKGYAHISALLENIQQTCQRLLRVSVSFALSSEPTKWPMISERFHMLKYCFVYGLGLSPAVIVTDSDLLKLQEGEEGANDYCHHTRLQLLLQCLENNHREEFNNLYLHLTTVWTDDSHGYGRKMELYHALASIFLSCMDQNEPFRQEVHAKLDATLLYQKDEAVSWPDVKQYFWNLADCFFTRQAAQGGQVPADLVKKVHRFIEEHLSHDISLIAIADHVGLNPSYFSRLYKQLTGIGLSDYINEYRNLKAKEWLLNSPMKVNEIAAALGYNSALAFIRFFKKQNQATPQEYRLQRQAREVKKSI</sequence>
<dbReference type="GO" id="GO:0003700">
    <property type="term" value="F:DNA-binding transcription factor activity"/>
    <property type="evidence" value="ECO:0007669"/>
    <property type="project" value="InterPro"/>
</dbReference>
<dbReference type="Gene3D" id="3.40.50.2300">
    <property type="match status" value="1"/>
</dbReference>
<dbReference type="EMBL" id="JAMDMM010000044">
    <property type="protein sequence ID" value="MCY9609830.1"/>
    <property type="molecule type" value="Genomic_DNA"/>
</dbReference>
<dbReference type="RefSeq" id="WP_087440612.1">
    <property type="nucleotide sequence ID" value="NZ_CABMNB010000008.1"/>
</dbReference>
<dbReference type="PROSITE" id="PS01124">
    <property type="entry name" value="HTH_ARAC_FAMILY_2"/>
    <property type="match status" value="1"/>
</dbReference>
<evidence type="ECO:0000256" key="4">
    <source>
        <dbReference type="PROSITE-ProRule" id="PRU00169"/>
    </source>
</evidence>
<feature type="domain" description="Response regulatory" evidence="7">
    <location>
        <begin position="3"/>
        <end position="120"/>
    </location>
</feature>
<gene>
    <name evidence="9" type="ORF">FLT43_22175</name>
    <name evidence="8" type="ORF">M5W83_21995</name>
</gene>
<dbReference type="EMBL" id="CP041405">
    <property type="protein sequence ID" value="QDM45880.1"/>
    <property type="molecule type" value="Genomic_DNA"/>
</dbReference>
<dbReference type="GO" id="GO:0043565">
    <property type="term" value="F:sequence-specific DNA binding"/>
    <property type="evidence" value="ECO:0007669"/>
    <property type="project" value="InterPro"/>
</dbReference>
<evidence type="ECO:0000313" key="8">
    <source>
        <dbReference type="EMBL" id="MCY9609830.1"/>
    </source>
</evidence>
<accession>A0AAP9DWV8</accession>